<name>A0A101M5H4_PICGL</name>
<reference evidence="2" key="1">
    <citation type="journal article" date="2015" name="Genome Biol. Evol.">
        <title>Organellar Genomes of White Spruce (Picea glauca): Assembly and Annotation.</title>
        <authorList>
            <person name="Jackman S.D."/>
            <person name="Warren R.L."/>
            <person name="Gibb E.A."/>
            <person name="Vandervalk B.P."/>
            <person name="Mohamadi H."/>
            <person name="Chu J."/>
            <person name="Raymond A."/>
            <person name="Pleasance S."/>
            <person name="Coope R."/>
            <person name="Wildung M.R."/>
            <person name="Ritland C.E."/>
            <person name="Bousquet J."/>
            <person name="Jones S.J."/>
            <person name="Bohlmann J."/>
            <person name="Birol I."/>
        </authorList>
    </citation>
    <scope>NUCLEOTIDE SEQUENCE [LARGE SCALE GENOMIC DNA]</scope>
    <source>
        <tissue evidence="2">Flushing bud</tissue>
    </source>
</reference>
<geneLocation type="mitochondrion" evidence="2"/>
<keyword evidence="1" id="KW-1133">Transmembrane helix</keyword>
<comment type="caution">
    <text evidence="2">The sequence shown here is derived from an EMBL/GenBank/DDBJ whole genome shotgun (WGS) entry which is preliminary data.</text>
</comment>
<gene>
    <name evidence="2" type="ORF">ABT39_MTgene1190</name>
</gene>
<keyword evidence="1" id="KW-0812">Transmembrane</keyword>
<evidence type="ECO:0000313" key="2">
    <source>
        <dbReference type="EMBL" id="KUM51343.1"/>
    </source>
</evidence>
<dbReference type="AlphaFoldDB" id="A0A101M5H4"/>
<proteinExistence type="predicted"/>
<keyword evidence="2" id="KW-0496">Mitochondrion</keyword>
<dbReference type="EMBL" id="LKAM01000001">
    <property type="protein sequence ID" value="KUM51343.1"/>
    <property type="molecule type" value="Genomic_DNA"/>
</dbReference>
<keyword evidence="1" id="KW-0472">Membrane</keyword>
<feature type="transmembrane region" description="Helical" evidence="1">
    <location>
        <begin position="12"/>
        <end position="31"/>
    </location>
</feature>
<sequence length="56" mass="6437">MNECARHLQPISFVPWSRAFTFLAFIHFFSFHSRVMLGSYTDLNLVGGPHGVRFHG</sequence>
<organism evidence="2">
    <name type="scientific">Picea glauca</name>
    <name type="common">White spruce</name>
    <name type="synonym">Pinus glauca</name>
    <dbReference type="NCBI Taxonomy" id="3330"/>
    <lineage>
        <taxon>Eukaryota</taxon>
        <taxon>Viridiplantae</taxon>
        <taxon>Streptophyta</taxon>
        <taxon>Embryophyta</taxon>
        <taxon>Tracheophyta</taxon>
        <taxon>Spermatophyta</taxon>
        <taxon>Pinopsida</taxon>
        <taxon>Pinidae</taxon>
        <taxon>Conifers I</taxon>
        <taxon>Pinales</taxon>
        <taxon>Pinaceae</taxon>
        <taxon>Picea</taxon>
    </lineage>
</organism>
<accession>A0A101M5H4</accession>
<protein>
    <submittedName>
        <fullName evidence="2">Uncharacterized protein</fullName>
    </submittedName>
</protein>
<evidence type="ECO:0000256" key="1">
    <source>
        <dbReference type="SAM" id="Phobius"/>
    </source>
</evidence>